<feature type="region of interest" description="Disordered" evidence="7">
    <location>
        <begin position="1"/>
        <end position="29"/>
    </location>
</feature>
<proteinExistence type="predicted"/>
<feature type="compositionally biased region" description="Low complexity" evidence="7">
    <location>
        <begin position="9"/>
        <end position="20"/>
    </location>
</feature>
<feature type="transmembrane region" description="Helical" evidence="8">
    <location>
        <begin position="247"/>
        <end position="270"/>
    </location>
</feature>
<evidence type="ECO:0000256" key="7">
    <source>
        <dbReference type="SAM" id="MobiDB-lite"/>
    </source>
</evidence>
<evidence type="ECO:0000259" key="9">
    <source>
        <dbReference type="Pfam" id="PF13962"/>
    </source>
</evidence>
<keyword evidence="3" id="KW-0677">Repeat</keyword>
<dbReference type="AlphaFoldDB" id="A0A6A4L3U9"/>
<feature type="transmembrane region" description="Helical" evidence="8">
    <location>
        <begin position="358"/>
        <end position="376"/>
    </location>
</feature>
<dbReference type="InterPro" id="IPR036770">
    <property type="entry name" value="Ankyrin_rpt-contain_sf"/>
</dbReference>
<protein>
    <recommendedName>
        <fullName evidence="9">PGG domain-containing protein</fullName>
    </recommendedName>
</protein>
<evidence type="ECO:0000256" key="2">
    <source>
        <dbReference type="ARBA" id="ARBA00022692"/>
    </source>
</evidence>
<evidence type="ECO:0000256" key="5">
    <source>
        <dbReference type="ARBA" id="ARBA00023043"/>
    </source>
</evidence>
<feature type="transmembrane region" description="Helical" evidence="8">
    <location>
        <begin position="290"/>
        <end position="314"/>
    </location>
</feature>
<keyword evidence="5" id="KW-0040">ANK repeat</keyword>
<dbReference type="Gene3D" id="1.25.40.20">
    <property type="entry name" value="Ankyrin repeat-containing domain"/>
    <property type="match status" value="2"/>
</dbReference>
<reference evidence="10" key="1">
    <citation type="journal article" date="2019" name="Genome Biol. Evol.">
        <title>The Rhododendron genome and chromosomal organization provide insight into shared whole-genome duplications across the heath family (Ericaceae).</title>
        <authorList>
            <person name="Soza V.L."/>
            <person name="Lindsley D."/>
            <person name="Waalkes A."/>
            <person name="Ramage E."/>
            <person name="Patwardhan R.P."/>
            <person name="Burton J.N."/>
            <person name="Adey A."/>
            <person name="Kumar A."/>
            <person name="Qiu R."/>
            <person name="Shendure J."/>
            <person name="Hall B."/>
        </authorList>
    </citation>
    <scope>NUCLEOTIDE SEQUENCE</scope>
    <source>
        <strain evidence="10">RSF 1966-606</strain>
    </source>
</reference>
<dbReference type="SUPFAM" id="SSF48403">
    <property type="entry name" value="Ankyrin repeat"/>
    <property type="match status" value="1"/>
</dbReference>
<evidence type="ECO:0000256" key="4">
    <source>
        <dbReference type="ARBA" id="ARBA00022989"/>
    </source>
</evidence>
<dbReference type="EMBL" id="QEFC01001933">
    <property type="protein sequence ID" value="KAE9454976.1"/>
    <property type="molecule type" value="Genomic_DNA"/>
</dbReference>
<comment type="caution">
    <text evidence="10">The sequence shown here is derived from an EMBL/GenBank/DDBJ whole genome shotgun (WGS) entry which is preliminary data.</text>
</comment>
<evidence type="ECO:0000256" key="3">
    <source>
        <dbReference type="ARBA" id="ARBA00022737"/>
    </source>
</evidence>
<dbReference type="InterPro" id="IPR026961">
    <property type="entry name" value="PGG_dom"/>
</dbReference>
<evidence type="ECO:0000256" key="1">
    <source>
        <dbReference type="ARBA" id="ARBA00004141"/>
    </source>
</evidence>
<dbReference type="PANTHER" id="PTHR24186">
    <property type="entry name" value="PROTEIN PHOSPHATASE 1 REGULATORY SUBUNIT"/>
    <property type="match status" value="1"/>
</dbReference>
<feature type="domain" description="PGG" evidence="9">
    <location>
        <begin position="243"/>
        <end position="353"/>
    </location>
</feature>
<feature type="non-terminal residue" evidence="10">
    <location>
        <position position="1"/>
    </location>
</feature>
<sequence>MPLYATEPKSTTIKQKQTSTARSVEARPPRGRLLAVRHKTDYTQQRSRRGYPEIRPHQTLPRLAVRTTVEAGYWVLLGRMMKADPSIALFPDAEGYTALLRASSRGCMSICEKILRVCPESIEARNDKGQHALHLANHWIWQTRRQFGKIPPQMWELVNVGDDEGNTPLHLAVKEDHYPKAILFTSSVSIDLGAVNKEGLTALDLCEVFDHLRRHGASRGRNPNQHKVPIRGPFGAMHSRDEDMKPFINTIALIAALIATLTFAAAFTMPGGYDSSPDNLVGVATLANKAALKVFVLSDTLAMCCSILSLFLLLRAMHVDRNVTFSLTNTSTTLLGIALNATLVAFISGIFAVIAPKALWVAIVVCIICSMAPFFFSPARVQRFSFLTLFMPTILIKDFKRFTQNVKRRVNKRREQRYVLSLIQRRSLDTTYCASNTNTISGGVGQVMLIGGAIMSLISELEDG</sequence>
<keyword evidence="6 8" id="KW-0472">Membrane</keyword>
<evidence type="ECO:0000256" key="6">
    <source>
        <dbReference type="ARBA" id="ARBA00023136"/>
    </source>
</evidence>
<dbReference type="OrthoDB" id="1670776at2759"/>
<dbReference type="Pfam" id="PF13962">
    <property type="entry name" value="PGG"/>
    <property type="match status" value="1"/>
</dbReference>
<comment type="subcellular location">
    <subcellularLocation>
        <location evidence="1">Membrane</location>
        <topology evidence="1">Multi-pass membrane protein</topology>
    </subcellularLocation>
</comment>
<feature type="transmembrane region" description="Helical" evidence="8">
    <location>
        <begin position="334"/>
        <end position="352"/>
    </location>
</feature>
<organism evidence="10">
    <name type="scientific">Rhododendron williamsianum</name>
    <dbReference type="NCBI Taxonomy" id="262921"/>
    <lineage>
        <taxon>Eukaryota</taxon>
        <taxon>Viridiplantae</taxon>
        <taxon>Streptophyta</taxon>
        <taxon>Embryophyta</taxon>
        <taxon>Tracheophyta</taxon>
        <taxon>Spermatophyta</taxon>
        <taxon>Magnoliopsida</taxon>
        <taxon>eudicotyledons</taxon>
        <taxon>Gunneridae</taxon>
        <taxon>Pentapetalae</taxon>
        <taxon>asterids</taxon>
        <taxon>Ericales</taxon>
        <taxon>Ericaceae</taxon>
        <taxon>Ericoideae</taxon>
        <taxon>Rhodoreae</taxon>
        <taxon>Rhododendron</taxon>
    </lineage>
</organism>
<gene>
    <name evidence="10" type="ORF">C3L33_13122</name>
</gene>
<evidence type="ECO:0000313" key="10">
    <source>
        <dbReference type="EMBL" id="KAE9454976.1"/>
    </source>
</evidence>
<keyword evidence="2 8" id="KW-0812">Transmembrane</keyword>
<evidence type="ECO:0000256" key="8">
    <source>
        <dbReference type="SAM" id="Phobius"/>
    </source>
</evidence>
<dbReference type="GO" id="GO:0005886">
    <property type="term" value="C:plasma membrane"/>
    <property type="evidence" value="ECO:0007669"/>
    <property type="project" value="TreeGrafter"/>
</dbReference>
<keyword evidence="4 8" id="KW-1133">Transmembrane helix</keyword>
<accession>A0A6A4L3U9</accession>
<dbReference type="PANTHER" id="PTHR24186:SF50">
    <property type="entry name" value="ANKYRIN REPEAT-CONTAINING PROTEIN ITN1-LIKE ISOFORM X1"/>
    <property type="match status" value="1"/>
</dbReference>
<name>A0A6A4L3U9_9ERIC</name>